<feature type="domain" description="N-acetyltransferase" evidence="3">
    <location>
        <begin position="1"/>
        <end position="159"/>
    </location>
</feature>
<dbReference type="PANTHER" id="PTHR43072">
    <property type="entry name" value="N-ACETYLTRANSFERASE"/>
    <property type="match status" value="1"/>
</dbReference>
<dbReference type="AlphaFoldDB" id="A0A8I2HB74"/>
<evidence type="ECO:0000313" key="7">
    <source>
        <dbReference type="Proteomes" id="UP001304419"/>
    </source>
</evidence>
<sequence length="162" mass="17962">MNIRLAKPHDLCAIVAIYNETIPSRQVTADTEPVSVAQKQSWFAAHTQNRPIYVVEQADEVIAWISFSSFYGRPAYDGTAEVSIYLAKAAQGQGLGSKLMDFAEQQAPTLFITTLLGFIFSHNLPSIRLFEKHGYKKWGELPNVAVMDGNHYSLTILGKSLA</sequence>
<dbReference type="Gene3D" id="3.40.630.30">
    <property type="match status" value="1"/>
</dbReference>
<dbReference type="RefSeq" id="WP_039494401.1">
    <property type="nucleotide sequence ID" value="NZ_CBCSDF010000020.1"/>
</dbReference>
<keyword evidence="7" id="KW-1185">Reference proteome</keyword>
<dbReference type="EMBL" id="WEIA01000016">
    <property type="protein sequence ID" value="NLR23491.1"/>
    <property type="molecule type" value="Genomic_DNA"/>
</dbReference>
<organism evidence="4 6">
    <name type="scientific">Pseudoalteromonas maricaloris</name>
    <dbReference type="NCBI Taxonomy" id="184924"/>
    <lineage>
        <taxon>Bacteria</taxon>
        <taxon>Pseudomonadati</taxon>
        <taxon>Pseudomonadota</taxon>
        <taxon>Gammaproteobacteria</taxon>
        <taxon>Alteromonadales</taxon>
        <taxon>Pseudoalteromonadaceae</taxon>
        <taxon>Pseudoalteromonas</taxon>
    </lineage>
</organism>
<name>A0A8I2HB74_9GAMM</name>
<keyword evidence="2" id="KW-0012">Acyltransferase</keyword>
<dbReference type="PROSITE" id="PS51186">
    <property type="entry name" value="GNAT"/>
    <property type="match status" value="1"/>
</dbReference>
<evidence type="ECO:0000313" key="5">
    <source>
        <dbReference type="EMBL" id="WOX29303.1"/>
    </source>
</evidence>
<dbReference type="InterPro" id="IPR016181">
    <property type="entry name" value="Acyl_CoA_acyltransferase"/>
</dbReference>
<evidence type="ECO:0000259" key="3">
    <source>
        <dbReference type="PROSITE" id="PS51186"/>
    </source>
</evidence>
<dbReference type="PANTHER" id="PTHR43072:SF23">
    <property type="entry name" value="UPF0039 PROTEIN C11D3.02C"/>
    <property type="match status" value="1"/>
</dbReference>
<gene>
    <name evidence="4" type="ORF">F9Y85_19665</name>
    <name evidence="5" type="ORF">R5H13_03250</name>
</gene>
<dbReference type="SUPFAM" id="SSF55729">
    <property type="entry name" value="Acyl-CoA N-acyltransferases (Nat)"/>
    <property type="match status" value="1"/>
</dbReference>
<dbReference type="Proteomes" id="UP000646877">
    <property type="component" value="Unassembled WGS sequence"/>
</dbReference>
<evidence type="ECO:0000313" key="4">
    <source>
        <dbReference type="EMBL" id="NLR23491.1"/>
    </source>
</evidence>
<accession>A0A8I2HB74</accession>
<dbReference type="GO" id="GO:0016747">
    <property type="term" value="F:acyltransferase activity, transferring groups other than amino-acyl groups"/>
    <property type="evidence" value="ECO:0007669"/>
    <property type="project" value="InterPro"/>
</dbReference>
<dbReference type="Pfam" id="PF00583">
    <property type="entry name" value="Acetyltransf_1"/>
    <property type="match status" value="1"/>
</dbReference>
<dbReference type="InterPro" id="IPR000182">
    <property type="entry name" value="GNAT_dom"/>
</dbReference>
<dbReference type="CDD" id="cd04301">
    <property type="entry name" value="NAT_SF"/>
    <property type="match status" value="1"/>
</dbReference>
<evidence type="ECO:0000313" key="6">
    <source>
        <dbReference type="Proteomes" id="UP000646877"/>
    </source>
</evidence>
<reference evidence="4" key="1">
    <citation type="submission" date="2019-10" db="EMBL/GenBank/DDBJ databases">
        <authorList>
            <person name="Paulsen S."/>
        </authorList>
    </citation>
    <scope>NUCLEOTIDE SEQUENCE</scope>
    <source>
        <strain evidence="4">LMG 19692</strain>
    </source>
</reference>
<dbReference type="Proteomes" id="UP001304419">
    <property type="component" value="Chromosome 1"/>
</dbReference>
<proteinExistence type="predicted"/>
<dbReference type="EMBL" id="CP137578">
    <property type="protein sequence ID" value="WOX29303.1"/>
    <property type="molecule type" value="Genomic_DNA"/>
</dbReference>
<evidence type="ECO:0000256" key="2">
    <source>
        <dbReference type="ARBA" id="ARBA00023315"/>
    </source>
</evidence>
<reference evidence="5 7" key="2">
    <citation type="submission" date="2023-10" db="EMBL/GenBank/DDBJ databases">
        <title>To unveil natural product biosynthetic capacity in Pseudoalteromonas.</title>
        <authorList>
            <person name="Wang J."/>
        </authorList>
    </citation>
    <scope>NUCLEOTIDE SEQUENCE [LARGE SCALE GENOMIC DNA]</scope>
    <source>
        <strain evidence="5 7">DSM 15914</strain>
    </source>
</reference>
<protein>
    <submittedName>
        <fullName evidence="4 5">N-acetyltransferase</fullName>
    </submittedName>
</protein>
<keyword evidence="1 4" id="KW-0808">Transferase</keyword>
<evidence type="ECO:0000256" key="1">
    <source>
        <dbReference type="ARBA" id="ARBA00022679"/>
    </source>
</evidence>